<dbReference type="InterPro" id="IPR008993">
    <property type="entry name" value="TIMP-like_OB-fold"/>
</dbReference>
<evidence type="ECO:0000259" key="7">
    <source>
        <dbReference type="PROSITE" id="PS50189"/>
    </source>
</evidence>
<feature type="disulfide bond" evidence="5">
    <location>
        <begin position="20"/>
        <end position="96"/>
    </location>
</feature>
<keyword evidence="9" id="KW-1185">Reference proteome</keyword>
<dbReference type="InterPro" id="IPR001820">
    <property type="entry name" value="TIMP"/>
</dbReference>
<evidence type="ECO:0000256" key="6">
    <source>
        <dbReference type="SAM" id="SignalP"/>
    </source>
</evidence>
<evidence type="ECO:0000256" key="3">
    <source>
        <dbReference type="ARBA" id="ARBA00023157"/>
    </source>
</evidence>
<dbReference type="EMBL" id="JAUCMV010000003">
    <property type="protein sequence ID" value="KAK0413148.1"/>
    <property type="molecule type" value="Genomic_DNA"/>
</dbReference>
<organism evidence="8 9">
    <name type="scientific">Steinernema hermaphroditum</name>
    <dbReference type="NCBI Taxonomy" id="289476"/>
    <lineage>
        <taxon>Eukaryota</taxon>
        <taxon>Metazoa</taxon>
        <taxon>Ecdysozoa</taxon>
        <taxon>Nematoda</taxon>
        <taxon>Chromadorea</taxon>
        <taxon>Rhabditida</taxon>
        <taxon>Tylenchina</taxon>
        <taxon>Panagrolaimomorpha</taxon>
        <taxon>Strongyloidoidea</taxon>
        <taxon>Steinernematidae</taxon>
        <taxon>Steinernema</taxon>
    </lineage>
</organism>
<dbReference type="SUPFAM" id="SSF50242">
    <property type="entry name" value="TIMP-like"/>
    <property type="match status" value="1"/>
</dbReference>
<evidence type="ECO:0000313" key="9">
    <source>
        <dbReference type="Proteomes" id="UP001175271"/>
    </source>
</evidence>
<dbReference type="GO" id="GO:0046872">
    <property type="term" value="F:metal ion binding"/>
    <property type="evidence" value="ECO:0007669"/>
    <property type="project" value="UniProtKB-KW"/>
</dbReference>
<gene>
    <name evidence="8" type="ORF">QR680_006625</name>
</gene>
<accession>A0AA39LXE8</accession>
<feature type="domain" description="NTR" evidence="7">
    <location>
        <begin position="18"/>
        <end position="152"/>
    </location>
</feature>
<dbReference type="GO" id="GO:0051045">
    <property type="term" value="P:negative regulation of membrane protein ectodomain proteolysis"/>
    <property type="evidence" value="ECO:0007669"/>
    <property type="project" value="TreeGrafter"/>
</dbReference>
<keyword evidence="3 5" id="KW-1015">Disulfide bond</keyword>
<keyword evidence="2" id="KW-0964">Secreted</keyword>
<proteinExistence type="predicted"/>
<evidence type="ECO:0000256" key="5">
    <source>
        <dbReference type="PIRSR" id="PIRSR601820-3"/>
    </source>
</evidence>
<feature type="signal peptide" evidence="6">
    <location>
        <begin position="1"/>
        <end position="17"/>
    </location>
</feature>
<sequence length="155" mass="17372">MYRTALLLSAFFAVSFGCNCGIFPPTPQDNFCRSNFVGVLGITSRINASDEFPLLSYVGRSISNNLIFKNPFDTHEEPFSINLLTQKDFGTSAGDCGVNWLEEHKTYLLNGHIFQGALYLFNCAQIDARDEWLNVPEDIKKALLDGTYQKNCGQK</sequence>
<reference evidence="8" key="1">
    <citation type="submission" date="2023-06" db="EMBL/GenBank/DDBJ databases">
        <title>Genomic analysis of the entomopathogenic nematode Steinernema hermaphroditum.</title>
        <authorList>
            <person name="Schwarz E.M."/>
            <person name="Heppert J.K."/>
            <person name="Baniya A."/>
            <person name="Schwartz H.T."/>
            <person name="Tan C.-H."/>
            <person name="Antoshechkin I."/>
            <person name="Sternberg P.W."/>
            <person name="Goodrich-Blair H."/>
            <person name="Dillman A.R."/>
        </authorList>
    </citation>
    <scope>NUCLEOTIDE SEQUENCE</scope>
    <source>
        <strain evidence="8">PS9179</strain>
        <tissue evidence="8">Whole animal</tissue>
    </source>
</reference>
<dbReference type="PROSITE" id="PS51257">
    <property type="entry name" value="PROKAR_LIPOPROTEIN"/>
    <property type="match status" value="1"/>
</dbReference>
<keyword evidence="4" id="KW-0862">Zinc</keyword>
<dbReference type="PROSITE" id="PS50189">
    <property type="entry name" value="NTR"/>
    <property type="match status" value="1"/>
</dbReference>
<dbReference type="Gene3D" id="2.40.50.120">
    <property type="match status" value="1"/>
</dbReference>
<dbReference type="PANTHER" id="PTHR11844:SF25">
    <property type="entry name" value="NTR DOMAIN-CONTAINING PROTEIN"/>
    <property type="match status" value="1"/>
</dbReference>
<dbReference type="GO" id="GO:0002020">
    <property type="term" value="F:protease binding"/>
    <property type="evidence" value="ECO:0007669"/>
    <property type="project" value="TreeGrafter"/>
</dbReference>
<comment type="caution">
    <text evidence="8">The sequence shown here is derived from an EMBL/GenBank/DDBJ whole genome shotgun (WGS) entry which is preliminary data.</text>
</comment>
<comment type="subcellular location">
    <subcellularLocation>
        <location evidence="1">Secreted</location>
    </subcellularLocation>
</comment>
<feature type="chain" id="PRO_5041242194" description="NTR domain-containing protein" evidence="6">
    <location>
        <begin position="18"/>
        <end position="155"/>
    </location>
</feature>
<dbReference type="Proteomes" id="UP001175271">
    <property type="component" value="Unassembled WGS sequence"/>
</dbReference>
<feature type="binding site" evidence="4">
    <location>
        <position position="20"/>
    </location>
    <ligand>
        <name>Zn(2+)</name>
        <dbReference type="ChEBI" id="CHEBI:29105"/>
        <note>ligand shared with metalloproteinase partner</note>
    </ligand>
</feature>
<evidence type="ECO:0000256" key="4">
    <source>
        <dbReference type="PIRSR" id="PIRSR601820-1"/>
    </source>
</evidence>
<dbReference type="Pfam" id="PF00965">
    <property type="entry name" value="TIMP"/>
    <property type="match status" value="1"/>
</dbReference>
<dbReference type="GO" id="GO:0005615">
    <property type="term" value="C:extracellular space"/>
    <property type="evidence" value="ECO:0007669"/>
    <property type="project" value="TreeGrafter"/>
</dbReference>
<name>A0AA39LXE8_9BILA</name>
<feature type="disulfide bond" evidence="5">
    <location>
        <begin position="32"/>
        <end position="152"/>
    </location>
</feature>
<protein>
    <recommendedName>
        <fullName evidence="7">NTR domain-containing protein</fullName>
    </recommendedName>
</protein>
<evidence type="ECO:0000256" key="2">
    <source>
        <dbReference type="ARBA" id="ARBA00022525"/>
    </source>
</evidence>
<evidence type="ECO:0000256" key="1">
    <source>
        <dbReference type="ARBA" id="ARBA00004613"/>
    </source>
</evidence>
<keyword evidence="6" id="KW-0732">Signal</keyword>
<keyword evidence="4" id="KW-0479">Metal-binding</keyword>
<dbReference type="GO" id="GO:0031012">
    <property type="term" value="C:extracellular matrix"/>
    <property type="evidence" value="ECO:0007669"/>
    <property type="project" value="TreeGrafter"/>
</dbReference>
<evidence type="ECO:0000313" key="8">
    <source>
        <dbReference type="EMBL" id="KAK0413148.1"/>
    </source>
</evidence>
<dbReference type="InterPro" id="IPR001134">
    <property type="entry name" value="Netrin_domain"/>
</dbReference>
<dbReference type="AlphaFoldDB" id="A0AA39LXE8"/>
<dbReference type="GO" id="GO:0008191">
    <property type="term" value="F:metalloendopeptidase inhibitor activity"/>
    <property type="evidence" value="ECO:0007669"/>
    <property type="project" value="InterPro"/>
</dbReference>
<dbReference type="PANTHER" id="PTHR11844">
    <property type="entry name" value="METALLOPROTEASE INHIBITOR"/>
    <property type="match status" value="1"/>
</dbReference>